<dbReference type="EMBL" id="GBXM01096259">
    <property type="protein sequence ID" value="JAH12318.1"/>
    <property type="molecule type" value="Transcribed_RNA"/>
</dbReference>
<reference evidence="1" key="2">
    <citation type="journal article" date="2015" name="Fish Shellfish Immunol.">
        <title>Early steps in the European eel (Anguilla anguilla)-Vibrio vulnificus interaction in the gills: Role of the RtxA13 toxin.</title>
        <authorList>
            <person name="Callol A."/>
            <person name="Pajuelo D."/>
            <person name="Ebbesson L."/>
            <person name="Teles M."/>
            <person name="MacKenzie S."/>
            <person name="Amaro C."/>
        </authorList>
    </citation>
    <scope>NUCLEOTIDE SEQUENCE</scope>
</reference>
<evidence type="ECO:0000313" key="1">
    <source>
        <dbReference type="EMBL" id="JAH12318.1"/>
    </source>
</evidence>
<dbReference type="AlphaFoldDB" id="A0A0E9Q897"/>
<protein>
    <submittedName>
        <fullName evidence="1">Uncharacterized protein</fullName>
    </submittedName>
</protein>
<proteinExistence type="predicted"/>
<accession>A0A0E9Q897</accession>
<organism evidence="1">
    <name type="scientific">Anguilla anguilla</name>
    <name type="common">European freshwater eel</name>
    <name type="synonym">Muraena anguilla</name>
    <dbReference type="NCBI Taxonomy" id="7936"/>
    <lineage>
        <taxon>Eukaryota</taxon>
        <taxon>Metazoa</taxon>
        <taxon>Chordata</taxon>
        <taxon>Craniata</taxon>
        <taxon>Vertebrata</taxon>
        <taxon>Euteleostomi</taxon>
        <taxon>Actinopterygii</taxon>
        <taxon>Neopterygii</taxon>
        <taxon>Teleostei</taxon>
        <taxon>Anguilliformes</taxon>
        <taxon>Anguillidae</taxon>
        <taxon>Anguilla</taxon>
    </lineage>
</organism>
<reference evidence="1" key="1">
    <citation type="submission" date="2014-11" db="EMBL/GenBank/DDBJ databases">
        <authorList>
            <person name="Amaro Gonzalez C."/>
        </authorList>
    </citation>
    <scope>NUCLEOTIDE SEQUENCE</scope>
</reference>
<sequence>MSLVRTRKKALAEDRQCNYYCTHTQTDSINQGNTCSASEKYS</sequence>
<name>A0A0E9Q897_ANGAN</name>